<accession>A0AAN8CW97</accession>
<dbReference type="EMBL" id="JAURVH010001528">
    <property type="protein sequence ID" value="KAK5911521.1"/>
    <property type="molecule type" value="Genomic_DNA"/>
</dbReference>
<keyword evidence="2" id="KW-1185">Reference proteome</keyword>
<dbReference type="Proteomes" id="UP001331515">
    <property type="component" value="Unassembled WGS sequence"/>
</dbReference>
<name>A0AAN8CW97_CHAGU</name>
<dbReference type="AlphaFoldDB" id="A0AAN8CW97"/>
<gene>
    <name evidence="1" type="ORF">CgunFtcFv8_005687</name>
</gene>
<organism evidence="1 2">
    <name type="scientific">Champsocephalus gunnari</name>
    <name type="common">Mackerel icefish</name>
    <dbReference type="NCBI Taxonomy" id="52237"/>
    <lineage>
        <taxon>Eukaryota</taxon>
        <taxon>Metazoa</taxon>
        <taxon>Chordata</taxon>
        <taxon>Craniata</taxon>
        <taxon>Vertebrata</taxon>
        <taxon>Euteleostomi</taxon>
        <taxon>Actinopterygii</taxon>
        <taxon>Neopterygii</taxon>
        <taxon>Teleostei</taxon>
        <taxon>Neoteleostei</taxon>
        <taxon>Acanthomorphata</taxon>
        <taxon>Eupercaria</taxon>
        <taxon>Perciformes</taxon>
        <taxon>Notothenioidei</taxon>
        <taxon>Channichthyidae</taxon>
        <taxon>Champsocephalus</taxon>
    </lineage>
</organism>
<comment type="caution">
    <text evidence="1">The sequence shown here is derived from an EMBL/GenBank/DDBJ whole genome shotgun (WGS) entry which is preliminary data.</text>
</comment>
<proteinExistence type="predicted"/>
<reference evidence="1 2" key="1">
    <citation type="journal article" date="2023" name="Mol. Biol. Evol.">
        <title>Genomics of Secondarily Temperate Adaptation in the Only Non-Antarctic Icefish.</title>
        <authorList>
            <person name="Rivera-Colon A.G."/>
            <person name="Rayamajhi N."/>
            <person name="Minhas B.F."/>
            <person name="Madrigal G."/>
            <person name="Bilyk K.T."/>
            <person name="Yoon V."/>
            <person name="Hune M."/>
            <person name="Gregory S."/>
            <person name="Cheng C.H.C."/>
            <person name="Catchen J.M."/>
        </authorList>
    </citation>
    <scope>NUCLEOTIDE SEQUENCE [LARGE SCALE GENOMIC DNA]</scope>
    <source>
        <tissue evidence="1">White muscle</tissue>
    </source>
</reference>
<evidence type="ECO:0000313" key="1">
    <source>
        <dbReference type="EMBL" id="KAK5911521.1"/>
    </source>
</evidence>
<sequence length="106" mass="11734">MTTTREVAPGLVRRPECAYRKGDGIRIFAIMKSGVQVHHWSRVLFLYMGLLAASVKGKSPSVQLNTCKMQQAYPTPPPTLHDPRTECKSATHTYILKAHLGATLLS</sequence>
<evidence type="ECO:0000313" key="2">
    <source>
        <dbReference type="Proteomes" id="UP001331515"/>
    </source>
</evidence>
<protein>
    <submittedName>
        <fullName evidence="1">Uncharacterized protein</fullName>
    </submittedName>
</protein>